<dbReference type="Pfam" id="PF07898">
    <property type="entry name" value="DUF1676"/>
    <property type="match status" value="1"/>
</dbReference>
<accession>A0A1B0DBB1</accession>
<evidence type="ECO:0000313" key="1">
    <source>
        <dbReference type="EnsemblMetazoa" id="PPAI005100-PA"/>
    </source>
</evidence>
<organism evidence="1 2">
    <name type="scientific">Phlebotomus papatasi</name>
    <name type="common">Sandfly</name>
    <dbReference type="NCBI Taxonomy" id="29031"/>
    <lineage>
        <taxon>Eukaryota</taxon>
        <taxon>Metazoa</taxon>
        <taxon>Ecdysozoa</taxon>
        <taxon>Arthropoda</taxon>
        <taxon>Hexapoda</taxon>
        <taxon>Insecta</taxon>
        <taxon>Pterygota</taxon>
        <taxon>Neoptera</taxon>
        <taxon>Endopterygota</taxon>
        <taxon>Diptera</taxon>
        <taxon>Nematocera</taxon>
        <taxon>Psychodoidea</taxon>
        <taxon>Psychodidae</taxon>
        <taxon>Phlebotomus</taxon>
        <taxon>Phlebotomus</taxon>
    </lineage>
</organism>
<sequence>MEFLPHFVGIILVIIPSAKCELSTFGYCIKTKPYLGVVSCLGEQALHTLQTIEETDNYTIINGLAMVRDSGFSMPRSIPFNFLDRDSLNLRALLDQTGVILSQRSLQWDLGSFYPGLMMKVGPAGDANSVLEFVMDNVNHQELDDRAGESSTARLLTKSLLLPFLLGFKFNLAVLLPVILGILILIGKKAVFLSKLALLLTGVFGAGGVASLFGLATKPISGIGLGSFNTYHHGHDYYKDYRDFKDYKGTHRHYESTTKPYEPDHFYDFENKFFTKRGGMSGTHIFERESNDFKMDTSTESPSAASEFVSRNDYKNFAWHTIKQ</sequence>
<dbReference type="VEuPathDB" id="VectorBase:PPAI005100"/>
<dbReference type="AlphaFoldDB" id="A0A1B0DBB1"/>
<evidence type="ECO:0000313" key="2">
    <source>
        <dbReference type="Proteomes" id="UP000092462"/>
    </source>
</evidence>
<dbReference type="InterPro" id="IPR012464">
    <property type="entry name" value="DUF1676"/>
</dbReference>
<dbReference type="EnsemblMetazoa" id="PPAI005100-RA">
    <property type="protein sequence ID" value="PPAI005100-PA"/>
    <property type="gene ID" value="PPAI005100"/>
</dbReference>
<keyword evidence="2" id="KW-1185">Reference proteome</keyword>
<name>A0A1B0DBB1_PHLPP</name>
<dbReference type="EMBL" id="AJVK01013608">
    <property type="status" value="NOT_ANNOTATED_CDS"/>
    <property type="molecule type" value="Genomic_DNA"/>
</dbReference>
<proteinExistence type="predicted"/>
<dbReference type="PANTHER" id="PTHR21879">
    <property type="entry name" value="FI03362P-RELATED-RELATED"/>
    <property type="match status" value="1"/>
</dbReference>
<dbReference type="Proteomes" id="UP000092462">
    <property type="component" value="Unassembled WGS sequence"/>
</dbReference>
<protein>
    <recommendedName>
        <fullName evidence="3">Osiris 10</fullName>
    </recommendedName>
</protein>
<dbReference type="PANTHER" id="PTHR21879:SF27">
    <property type="entry name" value="OSIRIS 10A"/>
    <property type="match status" value="1"/>
</dbReference>
<reference evidence="1" key="1">
    <citation type="submission" date="2022-08" db="UniProtKB">
        <authorList>
            <consortium name="EnsemblMetazoa"/>
        </authorList>
    </citation>
    <scope>IDENTIFICATION</scope>
    <source>
        <strain evidence="1">Israel</strain>
    </source>
</reference>
<dbReference type="GO" id="GO:0016020">
    <property type="term" value="C:membrane"/>
    <property type="evidence" value="ECO:0007669"/>
    <property type="project" value="TreeGrafter"/>
</dbReference>
<evidence type="ECO:0008006" key="3">
    <source>
        <dbReference type="Google" id="ProtNLM"/>
    </source>
</evidence>